<keyword evidence="2" id="KW-1185">Reference proteome</keyword>
<dbReference type="RefSeq" id="WP_076782792.1">
    <property type="nucleotide sequence ID" value="NZ_FTPU01000011.1"/>
</dbReference>
<dbReference type="Proteomes" id="UP000187261">
    <property type="component" value="Unassembled WGS sequence"/>
</dbReference>
<evidence type="ECO:0000313" key="1">
    <source>
        <dbReference type="EMBL" id="SIT96576.1"/>
    </source>
</evidence>
<accession>A0A1U7PSN0</accession>
<evidence type="ECO:0008006" key="3">
    <source>
        <dbReference type="Google" id="ProtNLM"/>
    </source>
</evidence>
<reference evidence="2" key="1">
    <citation type="submission" date="2016-10" db="EMBL/GenBank/DDBJ databases">
        <authorList>
            <person name="Varghese N."/>
            <person name="Submissions S."/>
        </authorList>
    </citation>
    <scope>NUCLEOTIDE SEQUENCE [LARGE SCALE GENOMIC DNA]</scope>
    <source>
        <strain evidence="2">DSM 19482</strain>
    </source>
</reference>
<dbReference type="AlphaFoldDB" id="A0A1U7PSN0"/>
<sequence length="387" mass="45012">MKKLILFFLQFPILFFGQQKVQILDSETSKPIPNARIISNNQVYYPNDEGFILLAENTGDLSISAFGYINQNIKYAPIIKLRPKYQDIDEVKITSIDVTKILKLVSKNYNDVYYDKPQLYDITISQRSFENNNMKLLMIADGKFWSRDGQYNAKEAFNNKYNNFLQVEIDHLRYLKSEKAENPVKVKKQDTSQDYTGDMFFSYELFLTLRLATGKNVKTSGKLLAENGDEQDISFMIKTDRNMIYKGFILYNKRDKAITHFELDFNQSSSEPYKLKDENGVDYQKQLGDGLIIFDFYKSGEKYAPSKISVQGHGFKTMIGDKTYEYRSARVIIFKNFRKTDKNGLQNPVEINKAFWTTMKVSQDKGDILLTKEEQNFINEKSNGNED</sequence>
<dbReference type="OrthoDB" id="1220906at2"/>
<gene>
    <name evidence="1" type="ORF">SAMN05660493_01264</name>
</gene>
<evidence type="ECO:0000313" key="2">
    <source>
        <dbReference type="Proteomes" id="UP000187261"/>
    </source>
</evidence>
<dbReference type="STRING" id="1121284.SAMN05660493_01264"/>
<protein>
    <recommendedName>
        <fullName evidence="3">CarboxypepD_reg-like domain-containing protein</fullName>
    </recommendedName>
</protein>
<organism evidence="1 2">
    <name type="scientific">Epilithonimonas bovis DSM 19482</name>
    <dbReference type="NCBI Taxonomy" id="1121284"/>
    <lineage>
        <taxon>Bacteria</taxon>
        <taxon>Pseudomonadati</taxon>
        <taxon>Bacteroidota</taxon>
        <taxon>Flavobacteriia</taxon>
        <taxon>Flavobacteriales</taxon>
        <taxon>Weeksellaceae</taxon>
        <taxon>Chryseobacterium group</taxon>
        <taxon>Epilithonimonas</taxon>
    </lineage>
</organism>
<proteinExistence type="predicted"/>
<name>A0A1U7PSN0_9FLAO</name>
<dbReference type="EMBL" id="FTPU01000011">
    <property type="protein sequence ID" value="SIT96576.1"/>
    <property type="molecule type" value="Genomic_DNA"/>
</dbReference>